<dbReference type="GO" id="GO:0006783">
    <property type="term" value="P:heme biosynthetic process"/>
    <property type="evidence" value="ECO:0007669"/>
    <property type="project" value="TreeGrafter"/>
</dbReference>
<name>A0A0S2TDT2_9GAMM</name>
<dbReference type="GO" id="GO:0070819">
    <property type="term" value="F:menaquinone-dependent protoporphyrinogen oxidase activity"/>
    <property type="evidence" value="ECO:0007669"/>
    <property type="project" value="TreeGrafter"/>
</dbReference>
<dbReference type="STRING" id="1748243.Tel_09215"/>
<dbReference type="InterPro" id="IPR026816">
    <property type="entry name" value="Flavodoxin_dom"/>
</dbReference>
<keyword evidence="3" id="KW-1185">Reference proteome</keyword>
<dbReference type="InterPro" id="IPR052200">
    <property type="entry name" value="Protoporphyrinogen_IX_DH"/>
</dbReference>
<evidence type="ECO:0000259" key="1">
    <source>
        <dbReference type="Pfam" id="PF12724"/>
    </source>
</evidence>
<evidence type="ECO:0000313" key="3">
    <source>
        <dbReference type="Proteomes" id="UP000055136"/>
    </source>
</evidence>
<organism evidence="2 3">
    <name type="scientific">Candidatus Tenderia electrophaga</name>
    <dbReference type="NCBI Taxonomy" id="1748243"/>
    <lineage>
        <taxon>Bacteria</taxon>
        <taxon>Pseudomonadati</taxon>
        <taxon>Pseudomonadota</taxon>
        <taxon>Gammaproteobacteria</taxon>
        <taxon>Candidatus Tenderiales</taxon>
        <taxon>Candidatus Tenderiaceae</taxon>
        <taxon>Candidatus Tenderia</taxon>
    </lineage>
</organism>
<reference evidence="2" key="1">
    <citation type="submission" date="2015-10" db="EMBL/GenBank/DDBJ databases">
        <title>Description of Candidatus Tenderia electrophaga gen. nov, sp. nov., an Uncultivated Electroautotroph from a Biocathode Enrichment.</title>
        <authorList>
            <person name="Eddie B.J."/>
            <person name="Malanoski A.P."/>
            <person name="Wang Z."/>
            <person name="Hall R.J."/>
            <person name="Oh S.D."/>
            <person name="Heiner C."/>
            <person name="Lin B."/>
            <person name="Strycharz-Glaven S.M."/>
        </authorList>
    </citation>
    <scope>NUCLEOTIDE SEQUENCE [LARGE SCALE GENOMIC DNA]</scope>
    <source>
        <strain evidence="2">NRL1</strain>
    </source>
</reference>
<dbReference type="SUPFAM" id="SSF52218">
    <property type="entry name" value="Flavoproteins"/>
    <property type="match status" value="1"/>
</dbReference>
<dbReference type="Gene3D" id="3.40.50.360">
    <property type="match status" value="1"/>
</dbReference>
<gene>
    <name evidence="2" type="ORF">Tel_09215</name>
</gene>
<proteinExistence type="predicted"/>
<dbReference type="GO" id="GO:0010181">
    <property type="term" value="F:FMN binding"/>
    <property type="evidence" value="ECO:0007669"/>
    <property type="project" value="TreeGrafter"/>
</dbReference>
<feature type="domain" description="Flavodoxin" evidence="1">
    <location>
        <begin position="4"/>
        <end position="154"/>
    </location>
</feature>
<dbReference type="PANTHER" id="PTHR38030:SF2">
    <property type="entry name" value="PROTOPORPHYRINOGEN IX DEHYDROGENASE [QUINONE]"/>
    <property type="match status" value="1"/>
</dbReference>
<dbReference type="Pfam" id="PF12724">
    <property type="entry name" value="Flavodoxin_5"/>
    <property type="match status" value="1"/>
</dbReference>
<dbReference type="KEGG" id="tee:Tel_09215"/>
<dbReference type="EMBL" id="CP013099">
    <property type="protein sequence ID" value="ALP53319.1"/>
    <property type="molecule type" value="Genomic_DNA"/>
</dbReference>
<sequence length="191" mass="21706">MDILIIYGSLEGQTKKISEHMADILQTNGHQTTTLSSEHLPTDFQVEDYDAAIVGGSIHINKYPKPMIKFVTRHRDWLNATPSAFFTVCMGINSKRPESQQQALQFGQNFLSQTGWKPMLNETFAGAVKYTQYGFITRYIMKRISKHEGGSTDTTRDHEYTDWDRVAHFAEKFAAMVTAQEKSKSAEAEMD</sequence>
<protein>
    <recommendedName>
        <fullName evidence="1">Flavodoxin domain-containing protein</fullName>
    </recommendedName>
</protein>
<dbReference type="PANTHER" id="PTHR38030">
    <property type="entry name" value="PROTOPORPHYRINOGEN IX DEHYDROGENASE [MENAQUINONE]"/>
    <property type="match status" value="1"/>
</dbReference>
<accession>A0A0S2TDT2</accession>
<evidence type="ECO:0000313" key="2">
    <source>
        <dbReference type="EMBL" id="ALP53319.1"/>
    </source>
</evidence>
<dbReference type="AlphaFoldDB" id="A0A0S2TDT2"/>
<dbReference type="InterPro" id="IPR029039">
    <property type="entry name" value="Flavoprotein-like_sf"/>
</dbReference>
<dbReference type="Proteomes" id="UP000055136">
    <property type="component" value="Chromosome"/>
</dbReference>